<dbReference type="GO" id="GO:0005773">
    <property type="term" value="C:vacuole"/>
    <property type="evidence" value="ECO:0007669"/>
    <property type="project" value="TreeGrafter"/>
</dbReference>
<dbReference type="eggNOG" id="KOG1282">
    <property type="taxonomic scope" value="Eukaryota"/>
</dbReference>
<reference evidence="5 6" key="1">
    <citation type="journal article" date="2010" name="Cell">
        <title>The genome of Naegleria gruberi illuminates early eukaryotic versatility.</title>
        <authorList>
            <person name="Fritz-Laylin L.K."/>
            <person name="Prochnik S.E."/>
            <person name="Ginger M.L."/>
            <person name="Dacks J.B."/>
            <person name="Carpenter M.L."/>
            <person name="Field M.C."/>
            <person name="Kuo A."/>
            <person name="Paredez A."/>
            <person name="Chapman J."/>
            <person name="Pham J."/>
            <person name="Shu S."/>
            <person name="Neupane R."/>
            <person name="Cipriano M."/>
            <person name="Mancuso J."/>
            <person name="Tu H."/>
            <person name="Salamov A."/>
            <person name="Lindquist E."/>
            <person name="Shapiro H."/>
            <person name="Lucas S."/>
            <person name="Grigoriev I.V."/>
            <person name="Cande W.Z."/>
            <person name="Fulton C."/>
            <person name="Rokhsar D.S."/>
            <person name="Dawson S.C."/>
        </authorList>
    </citation>
    <scope>NUCLEOTIDE SEQUENCE [LARGE SCALE GENOMIC DNA]</scope>
    <source>
        <strain evidence="5 6">NEG-M</strain>
    </source>
</reference>
<evidence type="ECO:0000313" key="6">
    <source>
        <dbReference type="Proteomes" id="UP000006671"/>
    </source>
</evidence>
<keyword evidence="3" id="KW-1015">Disulfide bond</keyword>
<evidence type="ECO:0000256" key="3">
    <source>
        <dbReference type="ARBA" id="ARBA00023157"/>
    </source>
</evidence>
<dbReference type="GO" id="GO:0006508">
    <property type="term" value="P:proteolysis"/>
    <property type="evidence" value="ECO:0007669"/>
    <property type="project" value="InterPro"/>
</dbReference>
<dbReference type="OrthoDB" id="443318at2759"/>
<keyword evidence="6" id="KW-1185">Reference proteome</keyword>
<dbReference type="Gene3D" id="3.40.50.1820">
    <property type="entry name" value="alpha/beta hydrolase"/>
    <property type="match status" value="1"/>
</dbReference>
<feature type="non-terminal residue" evidence="5">
    <location>
        <position position="406"/>
    </location>
</feature>
<name>D2VH32_NAEGR</name>
<dbReference type="InParanoid" id="D2VH32"/>
<dbReference type="InterPro" id="IPR029058">
    <property type="entry name" value="AB_hydrolase_fold"/>
</dbReference>
<accession>D2VH32</accession>
<dbReference type="SUPFAM" id="SSF53474">
    <property type="entry name" value="alpha/beta-Hydrolases"/>
    <property type="match status" value="1"/>
</dbReference>
<evidence type="ECO:0000256" key="1">
    <source>
        <dbReference type="ARBA" id="ARBA00009431"/>
    </source>
</evidence>
<gene>
    <name evidence="5" type="ORF">NAEGRDRAFT_1636</name>
</gene>
<comment type="similarity">
    <text evidence="1">Belongs to the peptidase S10 family.</text>
</comment>
<dbReference type="AlphaFoldDB" id="D2VH32"/>
<organism evidence="6">
    <name type="scientific">Naegleria gruberi</name>
    <name type="common">Amoeba</name>
    <dbReference type="NCBI Taxonomy" id="5762"/>
    <lineage>
        <taxon>Eukaryota</taxon>
        <taxon>Discoba</taxon>
        <taxon>Heterolobosea</taxon>
        <taxon>Tetramitia</taxon>
        <taxon>Eutetramitia</taxon>
        <taxon>Vahlkampfiidae</taxon>
        <taxon>Naegleria</taxon>
    </lineage>
</organism>
<dbReference type="Pfam" id="PF00450">
    <property type="entry name" value="Peptidase_S10"/>
    <property type="match status" value="1"/>
</dbReference>
<dbReference type="RefSeq" id="XP_002676564.1">
    <property type="nucleotide sequence ID" value="XM_002676518.1"/>
</dbReference>
<dbReference type="PANTHER" id="PTHR11802:SF132">
    <property type="entry name" value="SERINE CARBOXYPEPTIDASE-LIKE 36-RELATED"/>
    <property type="match status" value="1"/>
</dbReference>
<dbReference type="PANTHER" id="PTHR11802">
    <property type="entry name" value="SERINE PROTEASE FAMILY S10 SERINE CARBOXYPEPTIDASE"/>
    <property type="match status" value="1"/>
</dbReference>
<keyword evidence="4" id="KW-0325">Glycoprotein</keyword>
<dbReference type="Proteomes" id="UP000006671">
    <property type="component" value="Unassembled WGS sequence"/>
</dbReference>
<keyword evidence="2" id="KW-0732">Signal</keyword>
<protein>
    <submittedName>
        <fullName evidence="5">Predicted protein</fullName>
    </submittedName>
</protein>
<sequence length="406" mass="45088">YEHSSGYVLVDSVAQKHYWYYFQQAATNPTSKPLILFLNGGPGCSSMEYFGSGIGNANVSVDGKVTLEDNYYSWNQFANIIYLDAPAGVGYSYGNTSFYAVNSDDQTAQESRTFLVEFLTHYSQFRNSDLYISGASYGGKYVPNLAKLILEENVKGQFVINLKGITLGNPLIHWQQSAISSTNHYVSLGMASKVAADEVATVCGWNDPDNWLFTAYGTNNQECQDKFKDLYEKAIRGINVFNLFKDSCNTTTNLNSDACHGEHLKRYMNLDSVQTFFKVRSKVAWDACYPENGFVYGTDQFVSGLPTLQYLLDKKNLKILIYTGDMDGSTPVRSFYDVIAKATGLKVQQNLTSWSVDSQIAGRKTVYSNGLTYATVRGAGHIAPLDQPARVYALVSNFIQNGVIPD</sequence>
<dbReference type="EMBL" id="GG738871">
    <property type="protein sequence ID" value="EFC43820.1"/>
    <property type="molecule type" value="Genomic_DNA"/>
</dbReference>
<dbReference type="InterPro" id="IPR033124">
    <property type="entry name" value="Ser_caboxypep_his_AS"/>
</dbReference>
<dbReference type="VEuPathDB" id="AmoebaDB:NAEGRDRAFT_1636"/>
<evidence type="ECO:0000256" key="2">
    <source>
        <dbReference type="ARBA" id="ARBA00022729"/>
    </source>
</evidence>
<dbReference type="OMA" id="NYHGIDS"/>
<dbReference type="PRINTS" id="PR00724">
    <property type="entry name" value="CRBOXYPTASEC"/>
</dbReference>
<evidence type="ECO:0000313" key="5">
    <source>
        <dbReference type="EMBL" id="EFC43820.1"/>
    </source>
</evidence>
<dbReference type="InterPro" id="IPR001563">
    <property type="entry name" value="Peptidase_S10"/>
</dbReference>
<dbReference type="GeneID" id="8856632"/>
<proteinExistence type="inferred from homology"/>
<dbReference type="KEGG" id="ngr:NAEGRDRAFT_1636"/>
<feature type="non-terminal residue" evidence="5">
    <location>
        <position position="1"/>
    </location>
</feature>
<evidence type="ECO:0000256" key="4">
    <source>
        <dbReference type="ARBA" id="ARBA00023180"/>
    </source>
</evidence>
<dbReference type="GO" id="GO:0004185">
    <property type="term" value="F:serine-type carboxypeptidase activity"/>
    <property type="evidence" value="ECO:0007669"/>
    <property type="project" value="InterPro"/>
</dbReference>
<dbReference type="PROSITE" id="PS00560">
    <property type="entry name" value="CARBOXYPEPT_SER_HIS"/>
    <property type="match status" value="1"/>
</dbReference>